<dbReference type="InterPro" id="IPR009069">
    <property type="entry name" value="Cys_alpha_HP_mot_SF"/>
</dbReference>
<accession>A0ABP1G687</accession>
<keyword evidence="2" id="KW-1185">Reference proteome</keyword>
<dbReference type="SUPFAM" id="SSF47072">
    <property type="entry name" value="Cysteine alpha-hairpin motif"/>
    <property type="match status" value="1"/>
</dbReference>
<sequence>MNSMLPHKEEEKVMIIQQDPHLEQALQQSRRVGDLLLKNEEQETAEISRLAADLLDREYRAPLKEPPCLKEREACIQCYKENVKDALKCQDAVRAYSQCSQRVFAG</sequence>
<evidence type="ECO:0000313" key="1">
    <source>
        <dbReference type="EMBL" id="CAL5227716.1"/>
    </source>
</evidence>
<dbReference type="Proteomes" id="UP001497392">
    <property type="component" value="Unassembled WGS sequence"/>
</dbReference>
<name>A0ABP1G687_9CHLO</name>
<evidence type="ECO:0000313" key="2">
    <source>
        <dbReference type="Proteomes" id="UP001497392"/>
    </source>
</evidence>
<comment type="caution">
    <text evidence="1">The sequence shown here is derived from an EMBL/GenBank/DDBJ whole genome shotgun (WGS) entry which is preliminary data.</text>
</comment>
<gene>
    <name evidence="1" type="primary">g10726</name>
    <name evidence="1" type="ORF">VP750_LOCUS9622</name>
</gene>
<reference evidence="1 2" key="1">
    <citation type="submission" date="2024-06" db="EMBL/GenBank/DDBJ databases">
        <authorList>
            <person name="Kraege A."/>
            <person name="Thomma B."/>
        </authorList>
    </citation>
    <scope>NUCLEOTIDE SEQUENCE [LARGE SCALE GENOMIC DNA]</scope>
</reference>
<protein>
    <submittedName>
        <fullName evidence="1">G10726 protein</fullName>
    </submittedName>
</protein>
<dbReference type="EMBL" id="CAXHTA020000017">
    <property type="protein sequence ID" value="CAL5227716.1"/>
    <property type="molecule type" value="Genomic_DNA"/>
</dbReference>
<dbReference type="PANTHER" id="PTHR47587">
    <property type="entry name" value="OS05G0103500 PROTEIN"/>
    <property type="match status" value="1"/>
</dbReference>
<proteinExistence type="predicted"/>
<organism evidence="1 2">
    <name type="scientific">Coccomyxa viridis</name>
    <dbReference type="NCBI Taxonomy" id="1274662"/>
    <lineage>
        <taxon>Eukaryota</taxon>
        <taxon>Viridiplantae</taxon>
        <taxon>Chlorophyta</taxon>
        <taxon>core chlorophytes</taxon>
        <taxon>Trebouxiophyceae</taxon>
        <taxon>Trebouxiophyceae incertae sedis</taxon>
        <taxon>Coccomyxaceae</taxon>
        <taxon>Coccomyxa</taxon>
    </lineage>
</organism>
<dbReference type="PANTHER" id="PTHR47587:SF2">
    <property type="entry name" value="OS05G0103500 PROTEIN"/>
    <property type="match status" value="1"/>
</dbReference>